<evidence type="ECO:0000256" key="1">
    <source>
        <dbReference type="ARBA" id="ARBA00008764"/>
    </source>
</evidence>
<dbReference type="InterPro" id="IPR008256">
    <property type="entry name" value="Peptidase_S1B"/>
</dbReference>
<dbReference type="KEGG" id="plue:EWM63_26175"/>
<protein>
    <recommendedName>
        <fullName evidence="6">Serine protease</fullName>
        <ecNumber evidence="6">3.4.21.-</ecNumber>
    </recommendedName>
</protein>
<evidence type="ECO:0000256" key="4">
    <source>
        <dbReference type="ARBA" id="ARBA00022801"/>
    </source>
</evidence>
<evidence type="ECO:0000256" key="5">
    <source>
        <dbReference type="ARBA" id="ARBA00022825"/>
    </source>
</evidence>
<keyword evidence="4 6" id="KW-0378">Hydrolase</keyword>
<dbReference type="AlphaFoldDB" id="A0A4V0Z483"/>
<evidence type="ECO:0000256" key="3">
    <source>
        <dbReference type="ARBA" id="ARBA00022729"/>
    </source>
</evidence>
<keyword evidence="3" id="KW-0732">Signal</keyword>
<dbReference type="Pfam" id="PF13365">
    <property type="entry name" value="Trypsin_2"/>
    <property type="match status" value="1"/>
</dbReference>
<name>A0A4V0Z483_9BURK</name>
<keyword evidence="5 6" id="KW-0720">Serine protease</keyword>
<dbReference type="Gene3D" id="2.40.10.10">
    <property type="entry name" value="Trypsin-like serine proteases"/>
    <property type="match status" value="2"/>
</dbReference>
<dbReference type="SUPFAM" id="SSF50494">
    <property type="entry name" value="Trypsin-like serine proteases"/>
    <property type="match status" value="1"/>
</dbReference>
<dbReference type="GO" id="GO:0008236">
    <property type="term" value="F:serine-type peptidase activity"/>
    <property type="evidence" value="ECO:0007669"/>
    <property type="project" value="UniProtKB-KW"/>
</dbReference>
<reference evidence="7 8" key="1">
    <citation type="submission" date="2019-02" db="EMBL/GenBank/DDBJ databases">
        <title>Draft Genome Sequences of Six Type Strains of the Genus Massilia.</title>
        <authorList>
            <person name="Miess H."/>
            <person name="Frediansyhah A."/>
            <person name="Gross H."/>
        </authorList>
    </citation>
    <scope>NUCLEOTIDE SEQUENCE [LARGE SCALE GENOMIC DNA]</scope>
    <source>
        <strain evidence="7 8">DSM 17473</strain>
    </source>
</reference>
<evidence type="ECO:0000313" key="8">
    <source>
        <dbReference type="Proteomes" id="UP000290637"/>
    </source>
</evidence>
<comment type="similarity">
    <text evidence="1 6">Belongs to the peptidase S1B family.</text>
</comment>
<dbReference type="EC" id="3.4.21.-" evidence="6"/>
<evidence type="ECO:0000313" key="7">
    <source>
        <dbReference type="EMBL" id="QBE66043.1"/>
    </source>
</evidence>
<dbReference type="EMBL" id="CP035913">
    <property type="protein sequence ID" value="QBE66043.1"/>
    <property type="molecule type" value="Genomic_DNA"/>
</dbReference>
<sequence length="247" mass="25547">MPNENLGRRPIGYRPPLGEDVAGLPGWKPVPALSFASVPFCSICTVEIIENGHSEPVGTGWLAGPATVITAGHVIERDDRGNGRRAFAVRFPGESAPITVLDAKVHAQFGNSGPAAFDQFDIAALAIAPTGRPALLISSPGGDIEVEVPGYPNPGGIEPGTLFTHRAQAATHSPRVLLHAVDTARGHSGAPVLQVSGNTLTGTVIALHTQGHAANPDAEAHPRHNVALVLAGALEEFIQAHLAAGFN</sequence>
<dbReference type="RefSeq" id="WP_130189152.1">
    <property type="nucleotide sequence ID" value="NZ_CP035913.1"/>
</dbReference>
<accession>A0A4V0Z483</accession>
<proteinExistence type="inferred from homology"/>
<keyword evidence="8" id="KW-1185">Reference proteome</keyword>
<evidence type="ECO:0000256" key="6">
    <source>
        <dbReference type="RuleBase" id="RU004296"/>
    </source>
</evidence>
<gene>
    <name evidence="7" type="ORF">EWM63_26175</name>
</gene>
<dbReference type="OrthoDB" id="513782at2"/>
<evidence type="ECO:0000256" key="2">
    <source>
        <dbReference type="ARBA" id="ARBA00022670"/>
    </source>
</evidence>
<organism evidence="7 8">
    <name type="scientific">Pseudoduganella lutea</name>
    <dbReference type="NCBI Taxonomy" id="321985"/>
    <lineage>
        <taxon>Bacteria</taxon>
        <taxon>Pseudomonadati</taxon>
        <taxon>Pseudomonadota</taxon>
        <taxon>Betaproteobacteria</taxon>
        <taxon>Burkholderiales</taxon>
        <taxon>Oxalobacteraceae</taxon>
        <taxon>Telluria group</taxon>
        <taxon>Pseudoduganella</taxon>
    </lineage>
</organism>
<dbReference type="InterPro" id="IPR043504">
    <property type="entry name" value="Peptidase_S1_PA_chymotrypsin"/>
</dbReference>
<dbReference type="PRINTS" id="PR00839">
    <property type="entry name" value="V8PROTEASE"/>
</dbReference>
<dbReference type="Proteomes" id="UP000290637">
    <property type="component" value="Chromosome"/>
</dbReference>
<dbReference type="GO" id="GO:0006508">
    <property type="term" value="P:proteolysis"/>
    <property type="evidence" value="ECO:0007669"/>
    <property type="project" value="UniProtKB-KW"/>
</dbReference>
<dbReference type="InterPro" id="IPR009003">
    <property type="entry name" value="Peptidase_S1_PA"/>
</dbReference>
<keyword evidence="2 6" id="KW-0645">Protease</keyword>